<feature type="disulfide bond" evidence="2">
    <location>
        <begin position="69"/>
        <end position="152"/>
    </location>
</feature>
<dbReference type="InterPro" id="IPR013320">
    <property type="entry name" value="ConA-like_dom_sf"/>
</dbReference>
<dbReference type="SUPFAM" id="SSF49899">
    <property type="entry name" value="Concanavalin A-like lectins/glucanases"/>
    <property type="match status" value="1"/>
</dbReference>
<keyword evidence="2" id="KW-1015">Disulfide bond</keyword>
<feature type="active site" description="Proton acceptor" evidence="1">
    <location>
        <position position="161"/>
    </location>
</feature>
<dbReference type="Gene3D" id="2.60.120.700">
    <property type="entry name" value="Peptidase G1"/>
    <property type="match status" value="1"/>
</dbReference>
<dbReference type="PRINTS" id="PR00977">
    <property type="entry name" value="SCYTLDPTASE"/>
</dbReference>
<dbReference type="InterPro" id="IPR000250">
    <property type="entry name" value="Peptidase_G1"/>
</dbReference>
<dbReference type="Proteomes" id="UP000258309">
    <property type="component" value="Unassembled WGS sequence"/>
</dbReference>
<feature type="disulfide bond" evidence="2">
    <location>
        <begin position="56"/>
        <end position="81"/>
    </location>
</feature>
<evidence type="ECO:0000256" key="1">
    <source>
        <dbReference type="PIRSR" id="PIRSR600250-50"/>
    </source>
</evidence>
<comment type="caution">
    <text evidence="3">The sequence shown here is derived from an EMBL/GenBank/DDBJ whole genome shotgun (WGS) entry which is preliminary data.</text>
</comment>
<dbReference type="OrthoDB" id="2862635at2759"/>
<proteinExistence type="predicted"/>
<dbReference type="OMA" id="CGASQHT"/>
<dbReference type="InterPro" id="IPR038656">
    <property type="entry name" value="Peptidase_G1_sf"/>
</dbReference>
<dbReference type="EMBL" id="NCSJ02000237">
    <property type="protein sequence ID" value="RFU26842.1"/>
    <property type="molecule type" value="Genomic_DNA"/>
</dbReference>
<gene>
    <name evidence="3" type="ORF">B7463_g9495</name>
</gene>
<name>A0A3E2H0S8_SCYLI</name>
<feature type="non-terminal residue" evidence="3">
    <location>
        <position position="1"/>
    </location>
</feature>
<sequence>MVNSTIENTDGIHFDEISGNWGGAAIDSTDVTKVIGTFTVPRPSPPPEGSSRIEYCGAAWVGIDGDRNCQSGLIQTGIFWCVQGCETSYEAWYEYIPAASIAYNGIDVSAGDSITVTVTRTSNTGGTTRLVNNSNGQSATHTFSNQRQGTLCGNSAEWIVEDFESGGALVPFADFGTVTFTGATAVVGGSTVTAGGDSAMVIHLNQGNGDLTSTSISGTTLTVSYA</sequence>
<dbReference type="Pfam" id="PF01828">
    <property type="entry name" value="Peptidase_A4"/>
    <property type="match status" value="1"/>
</dbReference>
<organism evidence="3 4">
    <name type="scientific">Scytalidium lignicola</name>
    <name type="common">Hyphomycete</name>
    <dbReference type="NCBI Taxonomy" id="5539"/>
    <lineage>
        <taxon>Eukaryota</taxon>
        <taxon>Fungi</taxon>
        <taxon>Dikarya</taxon>
        <taxon>Ascomycota</taxon>
        <taxon>Pezizomycotina</taxon>
        <taxon>Leotiomycetes</taxon>
        <taxon>Leotiomycetes incertae sedis</taxon>
        <taxon>Scytalidium</taxon>
    </lineage>
</organism>
<dbReference type="GO" id="GO:0070007">
    <property type="term" value="F:glutamic-type endopeptidase activity"/>
    <property type="evidence" value="ECO:0007669"/>
    <property type="project" value="InterPro"/>
</dbReference>
<keyword evidence="4" id="KW-1185">Reference proteome</keyword>
<evidence type="ECO:0000313" key="3">
    <source>
        <dbReference type="EMBL" id="RFU26842.1"/>
    </source>
</evidence>
<dbReference type="GO" id="GO:0006508">
    <property type="term" value="P:proteolysis"/>
    <property type="evidence" value="ECO:0007669"/>
    <property type="project" value="InterPro"/>
</dbReference>
<dbReference type="PANTHER" id="PTHR37536">
    <property type="entry name" value="PUTATIVE (AFU_ORTHOLOGUE AFUA_3G02970)-RELATED"/>
    <property type="match status" value="1"/>
</dbReference>
<accession>A0A3E2H0S8</accession>
<protein>
    <submittedName>
        <fullName evidence="3">Uncharacterized protein</fullName>
    </submittedName>
</protein>
<dbReference type="CDD" id="cd13426">
    <property type="entry name" value="Peptidase_G1"/>
    <property type="match status" value="1"/>
</dbReference>
<evidence type="ECO:0000313" key="4">
    <source>
        <dbReference type="Proteomes" id="UP000258309"/>
    </source>
</evidence>
<dbReference type="AlphaFoldDB" id="A0A3E2H0S8"/>
<evidence type="ECO:0000256" key="2">
    <source>
        <dbReference type="PIRSR" id="PIRSR600250-51"/>
    </source>
</evidence>
<reference evidence="3 4" key="1">
    <citation type="submission" date="2018-05" db="EMBL/GenBank/DDBJ databases">
        <title>Draft genome sequence of Scytalidium lignicola DSM 105466, a ubiquitous saprotrophic fungus.</title>
        <authorList>
            <person name="Buettner E."/>
            <person name="Gebauer A.M."/>
            <person name="Hofrichter M."/>
            <person name="Liers C."/>
            <person name="Kellner H."/>
        </authorList>
    </citation>
    <scope>NUCLEOTIDE SEQUENCE [LARGE SCALE GENOMIC DNA]</scope>
    <source>
        <strain evidence="3 4">DSM 105466</strain>
    </source>
</reference>
<dbReference type="PANTHER" id="PTHR37536:SF1">
    <property type="entry name" value="ASPERGILLOPEPSIN, PUTAITVE (AFU_ORTHOLOGUE AFUA_7G01200)"/>
    <property type="match status" value="1"/>
</dbReference>
<feature type="non-terminal residue" evidence="3">
    <location>
        <position position="226"/>
    </location>
</feature>